<dbReference type="GO" id="GO:0004615">
    <property type="term" value="F:phosphomannomutase activity"/>
    <property type="evidence" value="ECO:0007669"/>
    <property type="project" value="TreeGrafter"/>
</dbReference>
<dbReference type="Gene3D" id="3.40.120.10">
    <property type="entry name" value="Alpha-D-Glucose-1,6-Bisphosphate, subunit A, domain 3"/>
    <property type="match status" value="1"/>
</dbReference>
<organism evidence="3">
    <name type="scientific">Rhizophora mucronata</name>
    <name type="common">Asiatic mangrove</name>
    <dbReference type="NCBI Taxonomy" id="61149"/>
    <lineage>
        <taxon>Eukaryota</taxon>
        <taxon>Viridiplantae</taxon>
        <taxon>Streptophyta</taxon>
        <taxon>Embryophyta</taxon>
        <taxon>Tracheophyta</taxon>
        <taxon>Spermatophyta</taxon>
        <taxon>Magnoliopsida</taxon>
        <taxon>eudicotyledons</taxon>
        <taxon>Gunneridae</taxon>
        <taxon>Pentapetalae</taxon>
        <taxon>rosids</taxon>
        <taxon>fabids</taxon>
        <taxon>Malpighiales</taxon>
        <taxon>Rhizophoraceae</taxon>
        <taxon>Rhizophora</taxon>
    </lineage>
</organism>
<proteinExistence type="predicted"/>
<name>A0A2P2LUC6_RHIMU</name>
<dbReference type="AlphaFoldDB" id="A0A2P2LUC6"/>
<dbReference type="EMBL" id="GGEC01041081">
    <property type="protein sequence ID" value="MBX21565.1"/>
    <property type="molecule type" value="Transcribed_RNA"/>
</dbReference>
<dbReference type="InterPro" id="IPR050060">
    <property type="entry name" value="Phosphoglucosamine_mutase"/>
</dbReference>
<evidence type="ECO:0000313" key="3">
    <source>
        <dbReference type="EMBL" id="MBX21565.1"/>
    </source>
</evidence>
<dbReference type="GO" id="GO:0009570">
    <property type="term" value="C:chloroplast stroma"/>
    <property type="evidence" value="ECO:0007669"/>
    <property type="project" value="TreeGrafter"/>
</dbReference>
<dbReference type="InterPro" id="IPR016055">
    <property type="entry name" value="A-D-PHexomutase_a/b/a-I/II/III"/>
</dbReference>
<sequence>MNISMDVIAQIASHLPYNRNGFKFFTKAGGLGKADIKDILEHAATIYNNFTSEGLMDSKRKASASAKRVDYMTMYASDLVKAVQTAAGNIGIQMPIKSVIKIKVHPNLNGFLNWHVKCSIRKIVHDTMILHEKFFKAGSIILDYMPIF</sequence>
<dbReference type="GO" id="GO:0005975">
    <property type="term" value="P:carbohydrate metabolic process"/>
    <property type="evidence" value="ECO:0007669"/>
    <property type="project" value="InterPro"/>
</dbReference>
<keyword evidence="2" id="KW-0597">Phosphoprotein</keyword>
<comment type="cofactor">
    <cofactor evidence="1">
        <name>Mg(2+)</name>
        <dbReference type="ChEBI" id="CHEBI:18420"/>
    </cofactor>
</comment>
<dbReference type="SUPFAM" id="SSF53738">
    <property type="entry name" value="Phosphoglucomutase, first 3 domains"/>
    <property type="match status" value="1"/>
</dbReference>
<reference evidence="3" key="1">
    <citation type="submission" date="2018-02" db="EMBL/GenBank/DDBJ databases">
        <title>Rhizophora mucronata_Transcriptome.</title>
        <authorList>
            <person name="Meera S.P."/>
            <person name="Sreeshan A."/>
            <person name="Augustine A."/>
        </authorList>
    </citation>
    <scope>NUCLEOTIDE SEQUENCE</scope>
    <source>
        <tissue evidence="3">Leaf</tissue>
    </source>
</reference>
<accession>A0A2P2LUC6</accession>
<dbReference type="PANTHER" id="PTHR42946">
    <property type="entry name" value="PHOSPHOHEXOSE MUTASE"/>
    <property type="match status" value="1"/>
</dbReference>
<dbReference type="PANTHER" id="PTHR42946:SF1">
    <property type="entry name" value="PHOSPHOGLUCOMUTASE (ALPHA-D-GLUCOSE-1,6-BISPHOSPHATE-DEPENDENT)"/>
    <property type="match status" value="1"/>
</dbReference>
<evidence type="ECO:0000256" key="2">
    <source>
        <dbReference type="ARBA" id="ARBA00022553"/>
    </source>
</evidence>
<protein>
    <submittedName>
        <fullName evidence="3">Phosphomannomutase/phosphoglucomutase isoform X3</fullName>
    </submittedName>
</protein>
<evidence type="ECO:0000256" key="1">
    <source>
        <dbReference type="ARBA" id="ARBA00001946"/>
    </source>
</evidence>